<keyword evidence="11" id="KW-1185">Reference proteome</keyword>
<feature type="domain" description="Cytosol aminopeptidase" evidence="9">
    <location>
        <begin position="331"/>
        <end position="338"/>
    </location>
</feature>
<dbReference type="GO" id="GO:0070006">
    <property type="term" value="F:metalloaminopeptidase activity"/>
    <property type="evidence" value="ECO:0007669"/>
    <property type="project" value="InterPro"/>
</dbReference>
<dbReference type="HOGENOM" id="CLU_013734_2_2_7"/>
<dbReference type="PRINTS" id="PR00481">
    <property type="entry name" value="LAMNOPPTDASE"/>
</dbReference>
<feature type="binding site" evidence="8">
    <location>
        <position position="273"/>
    </location>
    <ligand>
        <name>Mn(2+)</name>
        <dbReference type="ChEBI" id="CHEBI:29035"/>
        <label>2</label>
    </ligand>
</feature>
<comment type="catalytic activity">
    <reaction evidence="2 8">
        <text>Release of an N-terminal amino acid, preferentially leucine, but not glutamic or aspartic acids.</text>
        <dbReference type="EC" id="3.4.11.10"/>
    </reaction>
</comment>
<evidence type="ECO:0000259" key="9">
    <source>
        <dbReference type="PROSITE" id="PS00631"/>
    </source>
</evidence>
<dbReference type="InterPro" id="IPR008283">
    <property type="entry name" value="Peptidase_M17_N"/>
</dbReference>
<dbReference type="InterPro" id="IPR043472">
    <property type="entry name" value="Macro_dom-like"/>
</dbReference>
<feature type="binding site" evidence="8">
    <location>
        <position position="335"/>
    </location>
    <ligand>
        <name>Mn(2+)</name>
        <dbReference type="ChEBI" id="CHEBI:29035"/>
        <label>1</label>
    </ligand>
</feature>
<dbReference type="PANTHER" id="PTHR11963:SF23">
    <property type="entry name" value="CYTOSOL AMINOPEPTIDASE"/>
    <property type="match status" value="1"/>
</dbReference>
<dbReference type="PANTHER" id="PTHR11963">
    <property type="entry name" value="LEUCINE AMINOPEPTIDASE-RELATED"/>
    <property type="match status" value="1"/>
</dbReference>
<evidence type="ECO:0000256" key="1">
    <source>
        <dbReference type="ARBA" id="ARBA00000135"/>
    </source>
</evidence>
<dbReference type="Gene3D" id="3.40.220.10">
    <property type="entry name" value="Leucine Aminopeptidase, subunit E, domain 1"/>
    <property type="match status" value="1"/>
</dbReference>
<sequence length="491" mass="51746">MNIHVFRDGGELKDAVLLMFRFEGKGWDKADQDRARRVGLDPEISFSGKAGRTRLCSAAGGTCLLVGLGKADDLDLEGFRAAVGTAVRAAASQEIASLAVASDHLDRLELADDLTLECVVAARLASYRFVAFKSDPGEEDCPASLAVWSGEADMEAKVARALAVADGAALARDLVNTPANVATPEYLAGVARDLAEKFGFGVQVYGPEEIVGMGMGSFASVFRGSDTPARFIVLDSMPGSDAKPLVFVGKGVTFDTGGISLKPSAKMHEMKGDMAGAAAILGLFKTLGQAGGGGRRVVGLLPCTENVPGSRATKPGDVVTAMNGKTIEILNTDAEGRLILADALAYSERFEPEILVDLATLTGACLVALGTKVAAVFSTTAELDQRIRESGSRVGERFWPMPLWKEYGVPLKGEVADLKNIATREGGAIYAAMFLKNFVPEGVDWAHLDIAGPAWTDENASIFRPGGTGFGVRTLWELVDAYAGQEGETAF</sequence>
<comment type="function">
    <text evidence="8">Presumably involved in the processing and regular turnover of intracellular proteins. Catalyzes the removal of unsubstituted N-terminal amino acids from various peptides.</text>
</comment>
<keyword evidence="7 8" id="KW-0464">Manganese</keyword>
<comment type="catalytic activity">
    <reaction evidence="1 8">
        <text>Release of an N-terminal amino acid, Xaa-|-Yaa-, in which Xaa is preferably Leu, but may be other amino acids including Pro although not Arg or Lys, and Yaa may be Pro. Amino acid amides and methyl esters are also readily hydrolyzed, but rates on arylamides are exceedingly low.</text>
        <dbReference type="EC" id="3.4.11.1"/>
    </reaction>
</comment>
<protein>
    <recommendedName>
        <fullName evidence="8">Probable cytosol aminopeptidase</fullName>
        <ecNumber evidence="8">3.4.11.1</ecNumber>
    </recommendedName>
    <alternativeName>
        <fullName evidence="8">Leucine aminopeptidase</fullName>
        <shortName evidence="8">LAP</shortName>
        <ecNumber evidence="8">3.4.11.10</ecNumber>
    </alternativeName>
    <alternativeName>
        <fullName evidence="8">Leucyl aminopeptidase</fullName>
    </alternativeName>
</protein>
<evidence type="ECO:0000256" key="2">
    <source>
        <dbReference type="ARBA" id="ARBA00000967"/>
    </source>
</evidence>
<dbReference type="PROSITE" id="PS00631">
    <property type="entry name" value="CYTOSOL_AP"/>
    <property type="match status" value="1"/>
</dbReference>
<dbReference type="EMBL" id="CP001629">
    <property type="protein sequence ID" value="ACU90142.1"/>
    <property type="molecule type" value="Genomic_DNA"/>
</dbReference>
<feature type="binding site" evidence="8">
    <location>
        <position position="335"/>
    </location>
    <ligand>
        <name>Mn(2+)</name>
        <dbReference type="ChEBI" id="CHEBI:29035"/>
        <label>2</label>
    </ligand>
</feature>
<feature type="active site" evidence="8">
    <location>
        <position position="262"/>
    </location>
</feature>
<evidence type="ECO:0000256" key="7">
    <source>
        <dbReference type="ARBA" id="ARBA00023211"/>
    </source>
</evidence>
<dbReference type="AlphaFoldDB" id="C7LNR8"/>
<dbReference type="GO" id="GO:0030145">
    <property type="term" value="F:manganese ion binding"/>
    <property type="evidence" value="ECO:0007669"/>
    <property type="project" value="UniProtKB-UniRule"/>
</dbReference>
<feature type="binding site" evidence="8">
    <location>
        <position position="255"/>
    </location>
    <ligand>
        <name>Mn(2+)</name>
        <dbReference type="ChEBI" id="CHEBI:29035"/>
        <label>1</label>
    </ligand>
</feature>
<keyword evidence="4 8" id="KW-0031">Aminopeptidase</keyword>
<dbReference type="RefSeq" id="WP_015774233.1">
    <property type="nucleotide sequence ID" value="NC_013173.1"/>
</dbReference>
<dbReference type="CDD" id="cd00433">
    <property type="entry name" value="Peptidase_M17"/>
    <property type="match status" value="1"/>
</dbReference>
<dbReference type="NCBIfam" id="NF002074">
    <property type="entry name" value="PRK00913.1-4"/>
    <property type="match status" value="1"/>
</dbReference>
<feature type="binding site" evidence="8">
    <location>
        <position position="250"/>
    </location>
    <ligand>
        <name>Mn(2+)</name>
        <dbReference type="ChEBI" id="CHEBI:29035"/>
        <label>2</label>
    </ligand>
</feature>
<dbReference type="HAMAP" id="MF_00181">
    <property type="entry name" value="Cytosol_peptidase_M17"/>
    <property type="match status" value="1"/>
</dbReference>
<keyword evidence="8" id="KW-0479">Metal-binding</keyword>
<dbReference type="EC" id="3.4.11.10" evidence="8"/>
<dbReference type="SUPFAM" id="SSF53187">
    <property type="entry name" value="Zn-dependent exopeptidases"/>
    <property type="match status" value="1"/>
</dbReference>
<keyword evidence="8" id="KW-0963">Cytoplasm</keyword>
<evidence type="ECO:0000256" key="6">
    <source>
        <dbReference type="ARBA" id="ARBA00022801"/>
    </source>
</evidence>
<dbReference type="eggNOG" id="COG0260">
    <property type="taxonomic scope" value="Bacteria"/>
</dbReference>
<dbReference type="Pfam" id="PF02789">
    <property type="entry name" value="Peptidase_M17_N"/>
    <property type="match status" value="1"/>
</dbReference>
<name>C7LNR8_DESBD</name>
<evidence type="ECO:0000256" key="5">
    <source>
        <dbReference type="ARBA" id="ARBA00022670"/>
    </source>
</evidence>
<dbReference type="NCBIfam" id="NF002073">
    <property type="entry name" value="PRK00913.1-2"/>
    <property type="match status" value="1"/>
</dbReference>
<dbReference type="Gene3D" id="3.40.630.10">
    <property type="entry name" value="Zn peptidases"/>
    <property type="match status" value="1"/>
</dbReference>
<dbReference type="EC" id="3.4.11.1" evidence="8"/>
<dbReference type="GO" id="GO:0006508">
    <property type="term" value="P:proteolysis"/>
    <property type="evidence" value="ECO:0007669"/>
    <property type="project" value="UniProtKB-KW"/>
</dbReference>
<keyword evidence="5 8" id="KW-0645">Protease</keyword>
<reference evidence="10 11" key="1">
    <citation type="journal article" date="2009" name="Stand. Genomic Sci.">
        <title>Complete genome sequence of Desulfomicrobium baculatum type strain (X).</title>
        <authorList>
            <person name="Copeland A."/>
            <person name="Spring S."/>
            <person name="Goker M."/>
            <person name="Schneider S."/>
            <person name="Lapidus A."/>
            <person name="Del Rio T.G."/>
            <person name="Tice H."/>
            <person name="Cheng J.F."/>
            <person name="Chen F."/>
            <person name="Nolan M."/>
            <person name="Bruce D."/>
            <person name="Goodwin L."/>
            <person name="Pitluck S."/>
            <person name="Ivanova N."/>
            <person name="Mavrommatis K."/>
            <person name="Ovchinnikova G."/>
            <person name="Pati A."/>
            <person name="Chen A."/>
            <person name="Palaniappan K."/>
            <person name="Land M."/>
            <person name="Hauser L."/>
            <person name="Chang Y.J."/>
            <person name="Jeffries C.C."/>
            <person name="Meincke L."/>
            <person name="Sims D."/>
            <person name="Brettin T."/>
            <person name="Detter J.C."/>
            <person name="Han C."/>
            <person name="Chain P."/>
            <person name="Bristow J."/>
            <person name="Eisen J.A."/>
            <person name="Markowitz V."/>
            <person name="Hugenholtz P."/>
            <person name="Kyrpides N.C."/>
            <person name="Klenk H.P."/>
            <person name="Lucas S."/>
        </authorList>
    </citation>
    <scope>NUCLEOTIDE SEQUENCE [LARGE SCALE GENOMIC DNA]</scope>
    <source>
        <strain evidence="11">DSM 4028 / VKM B-1378 / X</strain>
    </source>
</reference>
<evidence type="ECO:0000256" key="4">
    <source>
        <dbReference type="ARBA" id="ARBA00022438"/>
    </source>
</evidence>
<dbReference type="InterPro" id="IPR000819">
    <property type="entry name" value="Peptidase_M17_C"/>
</dbReference>
<comment type="similarity">
    <text evidence="3 8">Belongs to the peptidase M17 family.</text>
</comment>
<feature type="active site" evidence="8">
    <location>
        <position position="337"/>
    </location>
</feature>
<feature type="binding site" evidence="8">
    <location>
        <position position="333"/>
    </location>
    <ligand>
        <name>Mn(2+)</name>
        <dbReference type="ChEBI" id="CHEBI:29035"/>
        <label>1</label>
    </ligand>
</feature>
<dbReference type="KEGG" id="dba:Dbac_2057"/>
<gene>
    <name evidence="8" type="primary">pepA</name>
    <name evidence="10" type="ordered locus">Dbac_2057</name>
</gene>
<dbReference type="Proteomes" id="UP000002216">
    <property type="component" value="Chromosome"/>
</dbReference>
<evidence type="ECO:0000313" key="10">
    <source>
        <dbReference type="EMBL" id="ACU90142.1"/>
    </source>
</evidence>
<comment type="cofactor">
    <cofactor evidence="8">
        <name>Mn(2+)</name>
        <dbReference type="ChEBI" id="CHEBI:29035"/>
    </cofactor>
    <text evidence="8">Binds 2 manganese ions per subunit.</text>
</comment>
<proteinExistence type="inferred from homology"/>
<dbReference type="InterPro" id="IPR023042">
    <property type="entry name" value="Peptidase_M17_leu_NH2_pept"/>
</dbReference>
<comment type="subcellular location">
    <subcellularLocation>
        <location evidence="8">Cytoplasm</location>
    </subcellularLocation>
</comment>
<dbReference type="GO" id="GO:0005737">
    <property type="term" value="C:cytoplasm"/>
    <property type="evidence" value="ECO:0007669"/>
    <property type="project" value="UniProtKB-SubCell"/>
</dbReference>
<evidence type="ECO:0000256" key="3">
    <source>
        <dbReference type="ARBA" id="ARBA00009528"/>
    </source>
</evidence>
<feature type="binding site" evidence="8">
    <location>
        <position position="255"/>
    </location>
    <ligand>
        <name>Mn(2+)</name>
        <dbReference type="ChEBI" id="CHEBI:29035"/>
        <label>2</label>
    </ligand>
</feature>
<accession>C7LNR8</accession>
<evidence type="ECO:0000313" key="11">
    <source>
        <dbReference type="Proteomes" id="UP000002216"/>
    </source>
</evidence>
<organism evidence="10 11">
    <name type="scientific">Desulfomicrobium baculatum (strain DSM 4028 / VKM B-1378 / X)</name>
    <name type="common">Desulfovibrio baculatus</name>
    <dbReference type="NCBI Taxonomy" id="525897"/>
    <lineage>
        <taxon>Bacteria</taxon>
        <taxon>Pseudomonadati</taxon>
        <taxon>Thermodesulfobacteriota</taxon>
        <taxon>Desulfovibrionia</taxon>
        <taxon>Desulfovibrionales</taxon>
        <taxon>Desulfomicrobiaceae</taxon>
        <taxon>Desulfomicrobium</taxon>
    </lineage>
</organism>
<keyword evidence="6 8" id="KW-0378">Hydrolase</keyword>
<dbReference type="SUPFAM" id="SSF52949">
    <property type="entry name" value="Macro domain-like"/>
    <property type="match status" value="1"/>
</dbReference>
<dbReference type="STRING" id="525897.Dbac_2057"/>
<dbReference type="InterPro" id="IPR011356">
    <property type="entry name" value="Leucine_aapep/pepB"/>
</dbReference>
<dbReference type="Pfam" id="PF00883">
    <property type="entry name" value="Peptidase_M17"/>
    <property type="match status" value="1"/>
</dbReference>
<evidence type="ECO:0000256" key="8">
    <source>
        <dbReference type="HAMAP-Rule" id="MF_00181"/>
    </source>
</evidence>
<dbReference type="OrthoDB" id="9809354at2"/>